<name>A0ABN6M069_9BACT</name>
<evidence type="ECO:0000313" key="2">
    <source>
        <dbReference type="EMBL" id="BDD86276.1"/>
    </source>
</evidence>
<dbReference type="Pfam" id="PF12804">
    <property type="entry name" value="NTP_transf_3"/>
    <property type="match status" value="1"/>
</dbReference>
<proteinExistence type="predicted"/>
<keyword evidence="3" id="KW-1185">Reference proteome</keyword>
<feature type="domain" description="MobA-like NTP transferase" evidence="1">
    <location>
        <begin position="5"/>
        <end position="161"/>
    </location>
</feature>
<dbReference type="SUPFAM" id="SSF109604">
    <property type="entry name" value="HD-domain/PDEase-like"/>
    <property type="match status" value="1"/>
</dbReference>
<reference evidence="2 3" key="1">
    <citation type="submission" date="2022-01" db="EMBL/GenBank/DDBJ databases">
        <title>Desulfofustis limnae sp. nov., a novel mesophilic sulfate-reducing bacterium isolated from marsh soil.</title>
        <authorList>
            <person name="Watanabe M."/>
            <person name="Takahashi A."/>
            <person name="Kojima H."/>
            <person name="Fukui M."/>
        </authorList>
    </citation>
    <scope>NUCLEOTIDE SEQUENCE [LARGE SCALE GENOMIC DNA]</scope>
    <source>
        <strain evidence="2 3">PPLL</strain>
    </source>
</reference>
<sequence>MKVGAVILAAGLSSRMGACKPLLPIGDSSMLAHAVESLRSGGVETVVVVTGHDGTAVCQEAQRLGVECCDNPDYLRGMLSSVQAGLRRLPKVDAFFLLPVDIPLVRPVTIRRLLDQFDGKRVLLPVFQKKPGHPPLIPGKKMGKIIAYAGPGGLDRYLKKQKVREVAVWDHGILLDADTQEEYRRLQQRWSRLAVGEPQEAVALALQAMPERGVRHGQMVAAVALAIGQRLCSNGLGLDLDLIHNGALLHDIAKGAPFHEQRGGSLLAGLGLTALVDVVSAHRDIGPPEAGELTEKEVVGLADKFVHGDDLVSLRQRYEEKLTRYAADPEACRSIRRRLERAESLLALVEYHLGCPVEHLLVAIPLVPVPVGTV</sequence>
<dbReference type="PANTHER" id="PTHR43777:SF1">
    <property type="entry name" value="MOLYBDENUM COFACTOR CYTIDYLYLTRANSFERASE"/>
    <property type="match status" value="1"/>
</dbReference>
<dbReference type="InterPro" id="IPR054703">
    <property type="entry name" value="Mop-rel"/>
</dbReference>
<dbReference type="CDD" id="cd00077">
    <property type="entry name" value="HDc"/>
    <property type="match status" value="1"/>
</dbReference>
<dbReference type="SUPFAM" id="SSF53448">
    <property type="entry name" value="Nucleotide-diphospho-sugar transferases"/>
    <property type="match status" value="1"/>
</dbReference>
<dbReference type="EMBL" id="AP025516">
    <property type="protein sequence ID" value="BDD86276.1"/>
    <property type="molecule type" value="Genomic_DNA"/>
</dbReference>
<dbReference type="NCBIfam" id="NF045665">
    <property type="entry name" value="NTPtran_DVU1551"/>
    <property type="match status" value="1"/>
</dbReference>
<dbReference type="Gene3D" id="1.10.3210.10">
    <property type="entry name" value="Hypothetical protein af1432"/>
    <property type="match status" value="1"/>
</dbReference>
<dbReference type="Proteomes" id="UP000830055">
    <property type="component" value="Chromosome"/>
</dbReference>
<dbReference type="InterPro" id="IPR025877">
    <property type="entry name" value="MobA-like_NTP_Trfase"/>
</dbReference>
<dbReference type="Gene3D" id="3.90.550.10">
    <property type="entry name" value="Spore Coat Polysaccharide Biosynthesis Protein SpsA, Chain A"/>
    <property type="match status" value="1"/>
</dbReference>
<dbReference type="RefSeq" id="WP_284153368.1">
    <property type="nucleotide sequence ID" value="NZ_AP025516.1"/>
</dbReference>
<accession>A0ABN6M069</accession>
<protein>
    <submittedName>
        <fullName evidence="2">Phosphohydrolase</fullName>
    </submittedName>
</protein>
<dbReference type="InterPro" id="IPR003607">
    <property type="entry name" value="HD/PDEase_dom"/>
</dbReference>
<organism evidence="2 3">
    <name type="scientific">Desulfofustis limnaeus</name>
    <dbReference type="NCBI Taxonomy" id="2740163"/>
    <lineage>
        <taxon>Bacteria</taxon>
        <taxon>Pseudomonadati</taxon>
        <taxon>Thermodesulfobacteriota</taxon>
        <taxon>Desulfobulbia</taxon>
        <taxon>Desulfobulbales</taxon>
        <taxon>Desulfocapsaceae</taxon>
        <taxon>Desulfofustis</taxon>
    </lineage>
</organism>
<evidence type="ECO:0000259" key="1">
    <source>
        <dbReference type="Pfam" id="PF12804"/>
    </source>
</evidence>
<gene>
    <name evidence="2" type="ORF">DPPLL_06410</name>
</gene>
<dbReference type="PANTHER" id="PTHR43777">
    <property type="entry name" value="MOLYBDENUM COFACTOR CYTIDYLYLTRANSFERASE"/>
    <property type="match status" value="1"/>
</dbReference>
<dbReference type="InterPro" id="IPR029044">
    <property type="entry name" value="Nucleotide-diphossugar_trans"/>
</dbReference>
<evidence type="ECO:0000313" key="3">
    <source>
        <dbReference type="Proteomes" id="UP000830055"/>
    </source>
</evidence>
<dbReference type="CDD" id="cd04182">
    <property type="entry name" value="GT_2_like_f"/>
    <property type="match status" value="1"/>
</dbReference>